<dbReference type="EMBL" id="JAFCMP010000168">
    <property type="protein sequence ID" value="KAG5184330.1"/>
    <property type="molecule type" value="Genomic_DNA"/>
</dbReference>
<dbReference type="PANTHER" id="PTHR15967">
    <property type="entry name" value="E2F-ASSOCIATED PHOSPHOPROTEIN"/>
    <property type="match status" value="1"/>
</dbReference>
<evidence type="ECO:0000256" key="1">
    <source>
        <dbReference type="SAM" id="MobiDB-lite"/>
    </source>
</evidence>
<evidence type="ECO:0000313" key="3">
    <source>
        <dbReference type="Proteomes" id="UP000664859"/>
    </source>
</evidence>
<organism evidence="2 3">
    <name type="scientific">Tribonema minus</name>
    <dbReference type="NCBI Taxonomy" id="303371"/>
    <lineage>
        <taxon>Eukaryota</taxon>
        <taxon>Sar</taxon>
        <taxon>Stramenopiles</taxon>
        <taxon>Ochrophyta</taxon>
        <taxon>PX clade</taxon>
        <taxon>Xanthophyceae</taxon>
        <taxon>Tribonematales</taxon>
        <taxon>Tribonemataceae</taxon>
        <taxon>Tribonema</taxon>
    </lineage>
</organism>
<gene>
    <name evidence="2" type="ORF">JKP88DRAFT_163245</name>
</gene>
<accession>A0A836CF92</accession>
<dbReference type="Pfam" id="PF10238">
    <property type="entry name" value="Eapp_C"/>
    <property type="match status" value="1"/>
</dbReference>
<dbReference type="GO" id="GO:0005634">
    <property type="term" value="C:nucleus"/>
    <property type="evidence" value="ECO:0007669"/>
    <property type="project" value="TreeGrafter"/>
</dbReference>
<feature type="compositionally biased region" description="Low complexity" evidence="1">
    <location>
        <begin position="115"/>
        <end position="128"/>
    </location>
</feature>
<feature type="compositionally biased region" description="Basic and acidic residues" evidence="1">
    <location>
        <begin position="51"/>
        <end position="67"/>
    </location>
</feature>
<dbReference type="PANTHER" id="PTHR15967:SF0">
    <property type="entry name" value="E2F-ASSOCIATED PHOSPHOPROTEIN"/>
    <property type="match status" value="1"/>
</dbReference>
<keyword evidence="3" id="KW-1185">Reference proteome</keyword>
<name>A0A836CF92_9STRA</name>
<comment type="caution">
    <text evidence="2">The sequence shown here is derived from an EMBL/GenBank/DDBJ whole genome shotgun (WGS) entry which is preliminary data.</text>
</comment>
<feature type="compositionally biased region" description="Basic and acidic residues" evidence="1">
    <location>
        <begin position="12"/>
        <end position="21"/>
    </location>
</feature>
<dbReference type="OrthoDB" id="206343at2759"/>
<feature type="region of interest" description="Disordered" evidence="1">
    <location>
        <begin position="1"/>
        <end position="67"/>
    </location>
</feature>
<evidence type="ECO:0000313" key="2">
    <source>
        <dbReference type="EMBL" id="KAG5184330.1"/>
    </source>
</evidence>
<reference evidence="2" key="1">
    <citation type="submission" date="2021-02" db="EMBL/GenBank/DDBJ databases">
        <title>First Annotated Genome of the Yellow-green Alga Tribonema minus.</title>
        <authorList>
            <person name="Mahan K.M."/>
        </authorList>
    </citation>
    <scope>NUCLEOTIDE SEQUENCE</scope>
    <source>
        <strain evidence="2">UTEX B ZZ1240</strain>
    </source>
</reference>
<protein>
    <submittedName>
        <fullName evidence="2">E2F-associated phosphoprotein</fullName>
    </submittedName>
</protein>
<dbReference type="InterPro" id="IPR019370">
    <property type="entry name" value="E2F-assoc_phosphoprotein"/>
</dbReference>
<proteinExistence type="predicted"/>
<sequence>MTRTLTLAPSCPRRDPELYDKDLDDQDEVFVQAHYRGVPKSKPVPPQRHAQRQEGQHGEDKAQPSRFKSDAHLSCPACFDSVCLECQRHARYANQYRAMLVMNVTVDTDQVLVPRQQQQQQQQQQRQQPSGGYGAPPQEALHPVRCAGCGAELGVYEADEELYHFFNVIATS</sequence>
<feature type="region of interest" description="Disordered" evidence="1">
    <location>
        <begin position="114"/>
        <end position="137"/>
    </location>
</feature>
<dbReference type="Proteomes" id="UP000664859">
    <property type="component" value="Unassembled WGS sequence"/>
</dbReference>
<dbReference type="AlphaFoldDB" id="A0A836CF92"/>